<accession>A0A6A6U5U3</accession>
<dbReference type="EMBL" id="MU004238">
    <property type="protein sequence ID" value="KAF2667006.1"/>
    <property type="molecule type" value="Genomic_DNA"/>
</dbReference>
<dbReference type="SUPFAM" id="SSF51735">
    <property type="entry name" value="NAD(P)-binding Rossmann-fold domains"/>
    <property type="match status" value="1"/>
</dbReference>
<dbReference type="GO" id="GO:0016491">
    <property type="term" value="F:oxidoreductase activity"/>
    <property type="evidence" value="ECO:0007669"/>
    <property type="project" value="UniProtKB-KW"/>
</dbReference>
<dbReference type="AlphaFoldDB" id="A0A6A6U5U3"/>
<dbReference type="PANTHER" id="PTHR43669">
    <property type="entry name" value="5-KETO-D-GLUCONATE 5-REDUCTASE"/>
    <property type="match status" value="1"/>
</dbReference>
<comment type="similarity">
    <text evidence="1">Belongs to the short-chain dehydrogenases/reductases (SDR) family.</text>
</comment>
<evidence type="ECO:0000256" key="2">
    <source>
        <dbReference type="ARBA" id="ARBA00023002"/>
    </source>
</evidence>
<dbReference type="OrthoDB" id="5336600at2759"/>
<evidence type="ECO:0000313" key="3">
    <source>
        <dbReference type="EMBL" id="KAF2667006.1"/>
    </source>
</evidence>
<dbReference type="InterPro" id="IPR036291">
    <property type="entry name" value="NAD(P)-bd_dom_sf"/>
</dbReference>
<dbReference type="PANTHER" id="PTHR43669:SF3">
    <property type="entry name" value="ALCOHOL DEHYDROGENASE, PUTATIVE (AFU_ORTHOLOGUE AFUA_3G03445)-RELATED"/>
    <property type="match status" value="1"/>
</dbReference>
<keyword evidence="2" id="KW-0560">Oxidoreductase</keyword>
<evidence type="ECO:0000313" key="4">
    <source>
        <dbReference type="Proteomes" id="UP000799302"/>
    </source>
</evidence>
<reference evidence="3" key="1">
    <citation type="journal article" date="2020" name="Stud. Mycol.">
        <title>101 Dothideomycetes genomes: a test case for predicting lifestyles and emergence of pathogens.</title>
        <authorList>
            <person name="Haridas S."/>
            <person name="Albert R."/>
            <person name="Binder M."/>
            <person name="Bloem J."/>
            <person name="Labutti K."/>
            <person name="Salamov A."/>
            <person name="Andreopoulos B."/>
            <person name="Baker S."/>
            <person name="Barry K."/>
            <person name="Bills G."/>
            <person name="Bluhm B."/>
            <person name="Cannon C."/>
            <person name="Castanera R."/>
            <person name="Culley D."/>
            <person name="Daum C."/>
            <person name="Ezra D."/>
            <person name="Gonzalez J."/>
            <person name="Henrissat B."/>
            <person name="Kuo A."/>
            <person name="Liang C."/>
            <person name="Lipzen A."/>
            <person name="Lutzoni F."/>
            <person name="Magnuson J."/>
            <person name="Mondo S."/>
            <person name="Nolan M."/>
            <person name="Ohm R."/>
            <person name="Pangilinan J."/>
            <person name="Park H.-J."/>
            <person name="Ramirez L."/>
            <person name="Alfaro M."/>
            <person name="Sun H."/>
            <person name="Tritt A."/>
            <person name="Yoshinaga Y."/>
            <person name="Zwiers L.-H."/>
            <person name="Turgeon B."/>
            <person name="Goodwin S."/>
            <person name="Spatafora J."/>
            <person name="Crous P."/>
            <person name="Grigoriev I."/>
        </authorList>
    </citation>
    <scope>NUCLEOTIDE SEQUENCE</scope>
    <source>
        <strain evidence="3">CBS 115976</strain>
    </source>
</reference>
<organism evidence="3 4">
    <name type="scientific">Microthyrium microscopicum</name>
    <dbReference type="NCBI Taxonomy" id="703497"/>
    <lineage>
        <taxon>Eukaryota</taxon>
        <taxon>Fungi</taxon>
        <taxon>Dikarya</taxon>
        <taxon>Ascomycota</taxon>
        <taxon>Pezizomycotina</taxon>
        <taxon>Dothideomycetes</taxon>
        <taxon>Dothideomycetes incertae sedis</taxon>
        <taxon>Microthyriales</taxon>
        <taxon>Microthyriaceae</taxon>
        <taxon>Microthyrium</taxon>
    </lineage>
</organism>
<gene>
    <name evidence="3" type="ORF">BT63DRAFT_481460</name>
</gene>
<evidence type="ECO:0000256" key="1">
    <source>
        <dbReference type="ARBA" id="ARBA00006484"/>
    </source>
</evidence>
<dbReference type="InterPro" id="IPR002347">
    <property type="entry name" value="SDR_fam"/>
</dbReference>
<keyword evidence="4" id="KW-1185">Reference proteome</keyword>
<protein>
    <submittedName>
        <fullName evidence="3">NAD(P)-binding protein</fullName>
    </submittedName>
</protein>
<sequence>MTRLLIVLGSGPGIGVGVASHFASSTFTHIALVARTASRLSTDVSSVQAAAEHAGKQVTVKAYPADLADTASLTTALESIKNDFGAPEVVIYNAARTGKSGLFEVDEERVLSDYKVTTLGLYTAAKILAPQLASLAKEEGRSPALIVTSGGLYKTPYHPFFSLAQSKASQHNLTMSLAQKLAPEGIHVCAIIVHGLVKPESEIFSPANIAKTYWKVYEEGVKGEREVWITDGKGWTPTNL</sequence>
<proteinExistence type="inferred from homology"/>
<name>A0A6A6U5U3_9PEZI</name>
<dbReference type="Proteomes" id="UP000799302">
    <property type="component" value="Unassembled WGS sequence"/>
</dbReference>
<dbReference type="Pfam" id="PF00106">
    <property type="entry name" value="adh_short"/>
    <property type="match status" value="1"/>
</dbReference>
<dbReference type="PRINTS" id="PR00081">
    <property type="entry name" value="GDHRDH"/>
</dbReference>
<dbReference type="Gene3D" id="3.40.50.720">
    <property type="entry name" value="NAD(P)-binding Rossmann-like Domain"/>
    <property type="match status" value="1"/>
</dbReference>